<evidence type="ECO:0000256" key="1">
    <source>
        <dbReference type="ARBA" id="ARBA00002219"/>
    </source>
</evidence>
<reference evidence="9" key="2">
    <citation type="submission" date="2025-09" db="UniProtKB">
        <authorList>
            <consortium name="Ensembl"/>
        </authorList>
    </citation>
    <scope>IDENTIFICATION</scope>
</reference>
<dbReference type="InterPro" id="IPR051941">
    <property type="entry name" value="BG_Antigen-Binding_Lectin"/>
</dbReference>
<protein>
    <recommendedName>
        <fullName evidence="8">Fucolectin tachylectin-4 pentraxin-1 domain-containing protein</fullName>
    </recommendedName>
</protein>
<dbReference type="PANTHER" id="PTHR45713:SF6">
    <property type="entry name" value="F5_8 TYPE C DOMAIN-CONTAINING PROTEIN"/>
    <property type="match status" value="1"/>
</dbReference>
<reference evidence="9" key="1">
    <citation type="submission" date="2025-08" db="UniProtKB">
        <authorList>
            <consortium name="Ensembl"/>
        </authorList>
    </citation>
    <scope>IDENTIFICATION</scope>
</reference>
<evidence type="ECO:0000313" key="9">
    <source>
        <dbReference type="Ensembl" id="ENSCVAP00000021303.1"/>
    </source>
</evidence>
<keyword evidence="6" id="KW-0106">Calcium</keyword>
<keyword evidence="10" id="KW-1185">Reference proteome</keyword>
<proteinExistence type="inferred from homology"/>
<comment type="similarity">
    <text evidence="2">Belongs to the fucolectin family.</text>
</comment>
<sequence length="223" mass="25325">MFGYFSSSRVYNITEQGQKIKYKNLDMTAFSFTTSALGRYVTVFRPGHKHLVLCEVKITGTELACDGPKINLMKKKASQSSVYIDGDTNYTADRAFDGKINTCSHTTKQTNSWWRIDLQGVYNISCISVQNFEQDSTTDLSDAKFYIGNSLENNGTSNTLIPHGTYRYNVFRFDISVLGRYITVIKEKKEHLALCEISITGTKIGMCFMFVIFLQWNVTVVKN</sequence>
<keyword evidence="5" id="KW-0430">Lectin</keyword>
<dbReference type="Gene3D" id="2.60.120.260">
    <property type="entry name" value="Galactose-binding domain-like"/>
    <property type="match status" value="1"/>
</dbReference>
<evidence type="ECO:0000313" key="10">
    <source>
        <dbReference type="Proteomes" id="UP000265020"/>
    </source>
</evidence>
<evidence type="ECO:0000256" key="4">
    <source>
        <dbReference type="ARBA" id="ARBA00022723"/>
    </source>
</evidence>
<keyword evidence="7" id="KW-1015">Disulfide bond</keyword>
<dbReference type="InterPro" id="IPR006585">
    <property type="entry name" value="FTP1"/>
</dbReference>
<dbReference type="Pfam" id="PF22633">
    <property type="entry name" value="F5_F8_type_C_2"/>
    <property type="match status" value="1"/>
</dbReference>
<dbReference type="SMART" id="SM00607">
    <property type="entry name" value="FTP"/>
    <property type="match status" value="1"/>
</dbReference>
<accession>A0A3Q2DP14</accession>
<evidence type="ECO:0000256" key="3">
    <source>
        <dbReference type="ARBA" id="ARBA00011233"/>
    </source>
</evidence>
<keyword evidence="4" id="KW-0479">Metal-binding</keyword>
<dbReference type="Ensembl" id="ENSCVAT00000012145.1">
    <property type="protein sequence ID" value="ENSCVAP00000021303.1"/>
    <property type="gene ID" value="ENSCVAG00000000105.1"/>
</dbReference>
<evidence type="ECO:0000256" key="5">
    <source>
        <dbReference type="ARBA" id="ARBA00022734"/>
    </source>
</evidence>
<evidence type="ECO:0000256" key="7">
    <source>
        <dbReference type="ARBA" id="ARBA00023157"/>
    </source>
</evidence>
<organism evidence="9 10">
    <name type="scientific">Cyprinodon variegatus</name>
    <name type="common">Sheepshead minnow</name>
    <dbReference type="NCBI Taxonomy" id="28743"/>
    <lineage>
        <taxon>Eukaryota</taxon>
        <taxon>Metazoa</taxon>
        <taxon>Chordata</taxon>
        <taxon>Craniata</taxon>
        <taxon>Vertebrata</taxon>
        <taxon>Euteleostomi</taxon>
        <taxon>Actinopterygii</taxon>
        <taxon>Neopterygii</taxon>
        <taxon>Teleostei</taxon>
        <taxon>Neoteleostei</taxon>
        <taxon>Acanthomorphata</taxon>
        <taxon>Ovalentaria</taxon>
        <taxon>Atherinomorphae</taxon>
        <taxon>Cyprinodontiformes</taxon>
        <taxon>Cyprinodontidae</taxon>
        <taxon>Cyprinodon</taxon>
    </lineage>
</organism>
<dbReference type="GO" id="GO:0042806">
    <property type="term" value="F:fucose binding"/>
    <property type="evidence" value="ECO:0007669"/>
    <property type="project" value="UniProtKB-ARBA"/>
</dbReference>
<feature type="domain" description="Fucolectin tachylectin-4 pentraxin-1" evidence="8">
    <location>
        <begin position="69"/>
        <end position="207"/>
    </location>
</feature>
<evidence type="ECO:0000256" key="6">
    <source>
        <dbReference type="ARBA" id="ARBA00022837"/>
    </source>
</evidence>
<evidence type="ECO:0000259" key="8">
    <source>
        <dbReference type="SMART" id="SM00607"/>
    </source>
</evidence>
<dbReference type="GO" id="GO:0010185">
    <property type="term" value="P:regulation of cellular defense response"/>
    <property type="evidence" value="ECO:0007669"/>
    <property type="project" value="UniProtKB-ARBA"/>
</dbReference>
<comment type="function">
    <text evidence="1">Acts as a defensive agent. Recognizes blood group fucosylated oligosaccharides including A, B, H and Lewis B-type antigens. Does not recognize Lewis A antigen and has low affinity for monovalent haptens.</text>
</comment>
<dbReference type="GO" id="GO:0001868">
    <property type="term" value="P:regulation of complement activation, lectin pathway"/>
    <property type="evidence" value="ECO:0007669"/>
    <property type="project" value="UniProtKB-ARBA"/>
</dbReference>
<evidence type="ECO:0000256" key="2">
    <source>
        <dbReference type="ARBA" id="ARBA00010147"/>
    </source>
</evidence>
<dbReference type="SUPFAM" id="SSF49785">
    <property type="entry name" value="Galactose-binding domain-like"/>
    <property type="match status" value="1"/>
</dbReference>
<name>A0A3Q2DP14_CYPVA</name>
<dbReference type="PANTHER" id="PTHR45713">
    <property type="entry name" value="FTP DOMAIN-CONTAINING PROTEIN"/>
    <property type="match status" value="1"/>
</dbReference>
<dbReference type="GO" id="GO:0046872">
    <property type="term" value="F:metal ion binding"/>
    <property type="evidence" value="ECO:0007669"/>
    <property type="project" value="UniProtKB-KW"/>
</dbReference>
<dbReference type="Proteomes" id="UP000265020">
    <property type="component" value="Unassembled WGS sequence"/>
</dbReference>
<comment type="subunit">
    <text evidence="3">Homotrimer.</text>
</comment>
<dbReference type="OMA" id="NITCICQ"/>
<dbReference type="AlphaFoldDB" id="A0A3Q2DP14"/>
<dbReference type="InterPro" id="IPR008979">
    <property type="entry name" value="Galactose-bd-like_sf"/>
</dbReference>
<dbReference type="GeneTree" id="ENSGT00940000172126"/>